<dbReference type="AlphaFoldDB" id="A0AA96G9Z5"/>
<dbReference type="PROSITE" id="PS00763">
    <property type="entry name" value="GLUTATHIONE_PEROXID_2"/>
    <property type="match status" value="1"/>
</dbReference>
<dbReference type="RefSeq" id="WP_312641949.1">
    <property type="nucleotide sequence ID" value="NZ_CP116967.1"/>
</dbReference>
<keyword evidence="7" id="KW-1185">Reference proteome</keyword>
<evidence type="ECO:0000256" key="1">
    <source>
        <dbReference type="ARBA" id="ARBA00006926"/>
    </source>
</evidence>
<keyword evidence="2 5" id="KW-0575">Peroxidase</keyword>
<dbReference type="GO" id="GO:0004601">
    <property type="term" value="F:peroxidase activity"/>
    <property type="evidence" value="ECO:0007669"/>
    <property type="project" value="UniProtKB-KW"/>
</dbReference>
<gene>
    <name evidence="6" type="ORF">PP769_15985</name>
</gene>
<dbReference type="Proteomes" id="UP001302719">
    <property type="component" value="Chromosome"/>
</dbReference>
<evidence type="ECO:0000313" key="6">
    <source>
        <dbReference type="EMBL" id="WNM57452.1"/>
    </source>
</evidence>
<protein>
    <recommendedName>
        <fullName evidence="5">Glutathione peroxidase</fullName>
    </recommendedName>
</protein>
<evidence type="ECO:0000313" key="7">
    <source>
        <dbReference type="Proteomes" id="UP001302719"/>
    </source>
</evidence>
<comment type="similarity">
    <text evidence="1 5">Belongs to the glutathione peroxidase family.</text>
</comment>
<evidence type="ECO:0000256" key="4">
    <source>
        <dbReference type="PIRSR" id="PIRSR000303-1"/>
    </source>
</evidence>
<dbReference type="PANTHER" id="PTHR11592:SF78">
    <property type="entry name" value="GLUTATHIONE PEROXIDASE"/>
    <property type="match status" value="1"/>
</dbReference>
<dbReference type="InterPro" id="IPR029760">
    <property type="entry name" value="GPX_CS"/>
</dbReference>
<dbReference type="PROSITE" id="PS51355">
    <property type="entry name" value="GLUTATHIONE_PEROXID_3"/>
    <property type="match status" value="1"/>
</dbReference>
<dbReference type="SUPFAM" id="SSF52833">
    <property type="entry name" value="Thioredoxin-like"/>
    <property type="match status" value="1"/>
</dbReference>
<reference evidence="6 7" key="1">
    <citation type="submission" date="2023-01" db="EMBL/GenBank/DDBJ databases">
        <title>Cultivation and genomic characterization of new, ubiquitous marine nitrite-oxidizing bacteria from the Nitrospirales.</title>
        <authorList>
            <person name="Mueller A.J."/>
            <person name="Daebeler A."/>
            <person name="Herbold C.W."/>
            <person name="Kirkegaard R.H."/>
            <person name="Daims H."/>
        </authorList>
    </citation>
    <scope>NUCLEOTIDE SEQUENCE [LARGE SCALE GENOMIC DNA]</scope>
    <source>
        <strain evidence="6 7">VA</strain>
    </source>
</reference>
<dbReference type="PRINTS" id="PR01011">
    <property type="entry name" value="GLUTPROXDASE"/>
</dbReference>
<evidence type="ECO:0000256" key="3">
    <source>
        <dbReference type="ARBA" id="ARBA00023002"/>
    </source>
</evidence>
<dbReference type="GO" id="GO:0034599">
    <property type="term" value="P:cellular response to oxidative stress"/>
    <property type="evidence" value="ECO:0007669"/>
    <property type="project" value="TreeGrafter"/>
</dbReference>
<feature type="active site" evidence="4">
    <location>
        <position position="36"/>
    </location>
</feature>
<evidence type="ECO:0000256" key="5">
    <source>
        <dbReference type="RuleBase" id="RU000499"/>
    </source>
</evidence>
<dbReference type="Gene3D" id="3.40.30.10">
    <property type="entry name" value="Glutaredoxin"/>
    <property type="match status" value="1"/>
</dbReference>
<dbReference type="Pfam" id="PF00255">
    <property type="entry name" value="GSHPx"/>
    <property type="match status" value="1"/>
</dbReference>
<dbReference type="EMBL" id="CP116967">
    <property type="protein sequence ID" value="WNM57452.1"/>
    <property type="molecule type" value="Genomic_DNA"/>
</dbReference>
<accession>A0AA96G9Z5</accession>
<proteinExistence type="inferred from homology"/>
<sequence length="166" mass="18159">MSTIFDITCRNIQGKDETLASKKGQVLLIVNTASKCGFTPQFQGLEDLYKKYHSQGLEILGFPCNQFGTQDPGENEEILAFCQTNYGVTFPMFAKVDVNGPDAHPLFKHLKAEAPGVLGSEAIKWNFTKFLVDQAGAVKERYAPATKPSDLESDIAALLNAKAKQA</sequence>
<dbReference type="PIRSF" id="PIRSF000303">
    <property type="entry name" value="Glutathion_perox"/>
    <property type="match status" value="1"/>
</dbReference>
<keyword evidence="3 5" id="KW-0560">Oxidoreductase</keyword>
<dbReference type="KEGG" id="nall:PP769_15985"/>
<evidence type="ECO:0000256" key="2">
    <source>
        <dbReference type="ARBA" id="ARBA00022559"/>
    </source>
</evidence>
<name>A0AA96G9Z5_9BACT</name>
<organism evidence="6 7">
    <name type="scientific">Candidatus Nitrospira allomarina</name>
    <dbReference type="NCBI Taxonomy" id="3020900"/>
    <lineage>
        <taxon>Bacteria</taxon>
        <taxon>Pseudomonadati</taxon>
        <taxon>Nitrospirota</taxon>
        <taxon>Nitrospiria</taxon>
        <taxon>Nitrospirales</taxon>
        <taxon>Nitrospiraceae</taxon>
        <taxon>Nitrospira</taxon>
    </lineage>
</organism>
<dbReference type="InterPro" id="IPR036249">
    <property type="entry name" value="Thioredoxin-like_sf"/>
</dbReference>
<dbReference type="FunFam" id="3.40.30.10:FF:000010">
    <property type="entry name" value="Glutathione peroxidase"/>
    <property type="match status" value="1"/>
</dbReference>
<dbReference type="PROSITE" id="PS00460">
    <property type="entry name" value="GLUTATHIONE_PEROXID_1"/>
    <property type="match status" value="1"/>
</dbReference>
<dbReference type="CDD" id="cd00340">
    <property type="entry name" value="GSH_Peroxidase"/>
    <property type="match status" value="1"/>
</dbReference>
<dbReference type="PANTHER" id="PTHR11592">
    <property type="entry name" value="GLUTATHIONE PEROXIDASE"/>
    <property type="match status" value="1"/>
</dbReference>
<dbReference type="InterPro" id="IPR000889">
    <property type="entry name" value="Glutathione_peroxidase"/>
</dbReference>
<dbReference type="InterPro" id="IPR029759">
    <property type="entry name" value="GPX_AS"/>
</dbReference>